<dbReference type="EMBL" id="KL197737">
    <property type="protein sequence ID" value="KDQ52844.1"/>
    <property type="molecule type" value="Genomic_DNA"/>
</dbReference>
<feature type="chain" id="PRO_5001646633" description="Secreted protein" evidence="1">
    <location>
        <begin position="25"/>
        <end position="88"/>
    </location>
</feature>
<organism evidence="2 3">
    <name type="scientific">Jaapia argillacea MUCL 33604</name>
    <dbReference type="NCBI Taxonomy" id="933084"/>
    <lineage>
        <taxon>Eukaryota</taxon>
        <taxon>Fungi</taxon>
        <taxon>Dikarya</taxon>
        <taxon>Basidiomycota</taxon>
        <taxon>Agaricomycotina</taxon>
        <taxon>Agaricomycetes</taxon>
        <taxon>Agaricomycetidae</taxon>
        <taxon>Jaapiales</taxon>
        <taxon>Jaapiaceae</taxon>
        <taxon>Jaapia</taxon>
    </lineage>
</organism>
<gene>
    <name evidence="2" type="ORF">JAAARDRAFT_61650</name>
</gene>
<evidence type="ECO:0000313" key="3">
    <source>
        <dbReference type="Proteomes" id="UP000027265"/>
    </source>
</evidence>
<accession>A0A067PDI3</accession>
<evidence type="ECO:0008006" key="4">
    <source>
        <dbReference type="Google" id="ProtNLM"/>
    </source>
</evidence>
<feature type="signal peptide" evidence="1">
    <location>
        <begin position="1"/>
        <end position="24"/>
    </location>
</feature>
<dbReference type="InParanoid" id="A0A067PDI3"/>
<evidence type="ECO:0000256" key="1">
    <source>
        <dbReference type="SAM" id="SignalP"/>
    </source>
</evidence>
<name>A0A067PDI3_9AGAM</name>
<dbReference type="Proteomes" id="UP000027265">
    <property type="component" value="Unassembled WGS sequence"/>
</dbReference>
<protein>
    <recommendedName>
        <fullName evidence="4">Secreted protein</fullName>
    </recommendedName>
</protein>
<keyword evidence="3" id="KW-1185">Reference proteome</keyword>
<sequence>MTMFLVNSTLIHMKCSILVPLVAALSNVVSYLPNDSVLIRAFFAPDEASLFAERDYLHSRWRVRVVVRFGDYARGDGFGGGVPGCWGL</sequence>
<proteinExistence type="predicted"/>
<dbReference type="HOGENOM" id="CLU_2469407_0_0_1"/>
<evidence type="ECO:0000313" key="2">
    <source>
        <dbReference type="EMBL" id="KDQ52844.1"/>
    </source>
</evidence>
<dbReference type="AlphaFoldDB" id="A0A067PDI3"/>
<reference evidence="3" key="1">
    <citation type="journal article" date="2014" name="Proc. Natl. Acad. Sci. U.S.A.">
        <title>Extensive sampling of basidiomycete genomes demonstrates inadequacy of the white-rot/brown-rot paradigm for wood decay fungi.</title>
        <authorList>
            <person name="Riley R."/>
            <person name="Salamov A.A."/>
            <person name="Brown D.W."/>
            <person name="Nagy L.G."/>
            <person name="Floudas D."/>
            <person name="Held B.W."/>
            <person name="Levasseur A."/>
            <person name="Lombard V."/>
            <person name="Morin E."/>
            <person name="Otillar R."/>
            <person name="Lindquist E.A."/>
            <person name="Sun H."/>
            <person name="LaButti K.M."/>
            <person name="Schmutz J."/>
            <person name="Jabbour D."/>
            <person name="Luo H."/>
            <person name="Baker S.E."/>
            <person name="Pisabarro A.G."/>
            <person name="Walton J.D."/>
            <person name="Blanchette R.A."/>
            <person name="Henrissat B."/>
            <person name="Martin F."/>
            <person name="Cullen D."/>
            <person name="Hibbett D.S."/>
            <person name="Grigoriev I.V."/>
        </authorList>
    </citation>
    <scope>NUCLEOTIDE SEQUENCE [LARGE SCALE GENOMIC DNA]</scope>
    <source>
        <strain evidence="3">MUCL 33604</strain>
    </source>
</reference>
<keyword evidence="1" id="KW-0732">Signal</keyword>